<dbReference type="Gene3D" id="3.90.320.10">
    <property type="match status" value="1"/>
</dbReference>
<proteinExistence type="predicted"/>
<evidence type="ECO:0000313" key="1">
    <source>
        <dbReference type="EMBL" id="ASX25970.1"/>
    </source>
</evidence>
<accession>A0A249DY08</accession>
<protein>
    <submittedName>
        <fullName evidence="1">Uncharacterized protein</fullName>
    </submittedName>
</protein>
<reference evidence="1 2" key="2">
    <citation type="submission" date="2017-09" db="EMBL/GenBank/DDBJ databases">
        <title>The genome of whitefly Bemisia tabaci, a global crop pest, provides novel insights into virus transmission, host adaptation and insecticide resistance.</title>
        <authorList>
            <person name="Kaur N."/>
            <person name="Kliot A."/>
            <person name="Pinheiro P.V."/>
            <person name="Luan J."/>
            <person name="Zheng Y."/>
            <person name="Liu W."/>
            <person name="Sun H."/>
            <person name="Yang X."/>
            <person name="Xu Y."/>
            <person name="Luo Y."/>
            <person name="Kruse A."/>
            <person name="Fisher T.W."/>
            <person name="Nelson D.R."/>
            <person name="Elimelech M."/>
            <person name="MacCoss M."/>
            <person name="Johnson R."/>
            <person name="Cohen E."/>
            <person name="Hunter W.B."/>
            <person name="Brown J.K."/>
            <person name="Jander G."/>
            <person name="Cilia M."/>
            <person name="Douglas A.E."/>
            <person name="Ghanim M."/>
            <person name="Simmons A.M."/>
            <person name="Wintermantel W.M."/>
            <person name="Ling K.-S."/>
            <person name="Fei Z."/>
        </authorList>
    </citation>
    <scope>NUCLEOTIDE SEQUENCE [LARGE SCALE GENOMIC DNA]</scope>
    <source>
        <strain evidence="1 2">MEAM1</strain>
    </source>
</reference>
<dbReference type="InterPro" id="IPR011604">
    <property type="entry name" value="PDDEXK-like_dom_sf"/>
</dbReference>
<reference evidence="2" key="1">
    <citation type="submission" date="2016-06" db="EMBL/GenBank/DDBJ databases">
        <authorList>
            <person name="Chen W."/>
            <person name="Hasegawa D.K."/>
        </authorList>
    </citation>
    <scope>NUCLEOTIDE SEQUENCE [LARGE SCALE GENOMIC DNA]</scope>
    <source>
        <strain evidence="2">MEAM1</strain>
    </source>
</reference>
<dbReference type="Proteomes" id="UP000216438">
    <property type="component" value="Chromosome"/>
</dbReference>
<gene>
    <name evidence="1" type="ORF">BA171_02195</name>
</gene>
<dbReference type="AlphaFoldDB" id="A0A249DY08"/>
<name>A0A249DY08_9ENTR</name>
<evidence type="ECO:0000313" key="2">
    <source>
        <dbReference type="Proteomes" id="UP000216438"/>
    </source>
</evidence>
<organism evidence="1 2">
    <name type="scientific">Candidatus Hamiltonella defensa</name>
    <name type="common">Bemisia tabaci</name>
    <dbReference type="NCBI Taxonomy" id="672795"/>
    <lineage>
        <taxon>Bacteria</taxon>
        <taxon>Pseudomonadati</taxon>
        <taxon>Pseudomonadota</taxon>
        <taxon>Gammaproteobacteria</taxon>
        <taxon>Enterobacterales</taxon>
        <taxon>Enterobacteriaceae</taxon>
        <taxon>aphid secondary symbionts</taxon>
        <taxon>Candidatus Williamhamiltonella</taxon>
    </lineage>
</organism>
<dbReference type="EMBL" id="CP016303">
    <property type="protein sequence ID" value="ASX25970.1"/>
    <property type="molecule type" value="Genomic_DNA"/>
</dbReference>
<sequence length="96" mass="11022">MKENPCFLILTMMCTARAWSDFVSYDNRFPPELAYFQTRVHVDPVLNEEIEQAVHTFLNEIESEMQSIKGKTAIMTCPVRPAEVSINAEKTDSFSM</sequence>